<evidence type="ECO:0000313" key="2">
    <source>
        <dbReference type="Proteomes" id="UP000290289"/>
    </source>
</evidence>
<dbReference type="Proteomes" id="UP000290289">
    <property type="component" value="Chromosome 15"/>
</dbReference>
<accession>A0A498I2E7</accession>
<reference evidence="1 2" key="1">
    <citation type="submission" date="2018-10" db="EMBL/GenBank/DDBJ databases">
        <title>A high-quality apple genome assembly.</title>
        <authorList>
            <person name="Hu J."/>
        </authorList>
    </citation>
    <scope>NUCLEOTIDE SEQUENCE [LARGE SCALE GENOMIC DNA]</scope>
    <source>
        <strain evidence="2">cv. HFTH1</strain>
        <tissue evidence="1">Young leaf</tissue>
    </source>
</reference>
<keyword evidence="2" id="KW-1185">Reference proteome</keyword>
<name>A0A498I2E7_MALDO</name>
<proteinExistence type="predicted"/>
<dbReference type="EMBL" id="RDQH01000341">
    <property type="protein sequence ID" value="RXH75611.1"/>
    <property type="molecule type" value="Genomic_DNA"/>
</dbReference>
<gene>
    <name evidence="1" type="ORF">DVH24_039310</name>
</gene>
<comment type="caution">
    <text evidence="1">The sequence shown here is derived from an EMBL/GenBank/DDBJ whole genome shotgun (WGS) entry which is preliminary data.</text>
</comment>
<organism evidence="1 2">
    <name type="scientific">Malus domestica</name>
    <name type="common">Apple</name>
    <name type="synonym">Pyrus malus</name>
    <dbReference type="NCBI Taxonomy" id="3750"/>
    <lineage>
        <taxon>Eukaryota</taxon>
        <taxon>Viridiplantae</taxon>
        <taxon>Streptophyta</taxon>
        <taxon>Embryophyta</taxon>
        <taxon>Tracheophyta</taxon>
        <taxon>Spermatophyta</taxon>
        <taxon>Magnoliopsida</taxon>
        <taxon>eudicotyledons</taxon>
        <taxon>Gunneridae</taxon>
        <taxon>Pentapetalae</taxon>
        <taxon>rosids</taxon>
        <taxon>fabids</taxon>
        <taxon>Rosales</taxon>
        <taxon>Rosaceae</taxon>
        <taxon>Amygdaloideae</taxon>
        <taxon>Maleae</taxon>
        <taxon>Malus</taxon>
    </lineage>
</organism>
<dbReference type="AlphaFoldDB" id="A0A498I2E7"/>
<evidence type="ECO:0000313" key="1">
    <source>
        <dbReference type="EMBL" id="RXH75611.1"/>
    </source>
</evidence>
<sequence>MATLVADKEAEIATLATQLATQVTINNLTHQVINAIFLEKIREFQMSLTTPILGYWKPYPAHYDTVPFP</sequence>
<protein>
    <submittedName>
        <fullName evidence="1">Uncharacterized protein</fullName>
    </submittedName>
</protein>